<dbReference type="Gene3D" id="1.25.40.20">
    <property type="entry name" value="Ankyrin repeat-containing domain"/>
    <property type="match status" value="2"/>
</dbReference>
<dbReference type="InterPro" id="IPR002110">
    <property type="entry name" value="Ankyrin_rpt"/>
</dbReference>
<protein>
    <recommendedName>
        <fullName evidence="7">Protein fem-1 homolog C</fullName>
    </recommendedName>
    <alternativeName>
        <fullName evidence="8">FEM1-gamma</fullName>
    </alternativeName>
</protein>
<dbReference type="InterPro" id="IPR036770">
    <property type="entry name" value="Ankyrin_rpt-contain_sf"/>
</dbReference>
<evidence type="ECO:0000313" key="11">
    <source>
        <dbReference type="Proteomes" id="UP000518266"/>
    </source>
</evidence>
<organism evidence="10 11">
    <name type="scientific">Dissostichus mawsoni</name>
    <name type="common">Antarctic cod</name>
    <dbReference type="NCBI Taxonomy" id="36200"/>
    <lineage>
        <taxon>Eukaryota</taxon>
        <taxon>Metazoa</taxon>
        <taxon>Chordata</taxon>
        <taxon>Craniata</taxon>
        <taxon>Vertebrata</taxon>
        <taxon>Euteleostomi</taxon>
        <taxon>Actinopterygii</taxon>
        <taxon>Neopterygii</taxon>
        <taxon>Teleostei</taxon>
        <taxon>Neoteleostei</taxon>
        <taxon>Acanthomorphata</taxon>
        <taxon>Eupercaria</taxon>
        <taxon>Perciformes</taxon>
        <taxon>Notothenioidei</taxon>
        <taxon>Nototheniidae</taxon>
        <taxon>Dissostichus</taxon>
    </lineage>
</organism>
<dbReference type="FunFam" id="1.25.40.20:FF:000163">
    <property type="entry name" value="Fem-1 homolog c (C.elegans)"/>
    <property type="match status" value="1"/>
</dbReference>
<proteinExistence type="inferred from homology"/>
<dbReference type="PRINTS" id="PR01415">
    <property type="entry name" value="ANKYRIN"/>
</dbReference>
<keyword evidence="5 9" id="KW-0040">ANK repeat</keyword>
<accession>A0A7J5YPW1</accession>
<evidence type="ECO:0000256" key="1">
    <source>
        <dbReference type="ARBA" id="ARBA00004906"/>
    </source>
</evidence>
<comment type="similarity">
    <text evidence="6">Belongs to the fem-1 family.</text>
</comment>
<comment type="pathway">
    <text evidence="1">Protein modification; protein ubiquitination.</text>
</comment>
<keyword evidence="11" id="KW-1185">Reference proteome</keyword>
<evidence type="ECO:0000256" key="6">
    <source>
        <dbReference type="ARBA" id="ARBA00038500"/>
    </source>
</evidence>
<evidence type="ECO:0000256" key="5">
    <source>
        <dbReference type="ARBA" id="ARBA00023043"/>
    </source>
</evidence>
<feature type="repeat" description="ANK" evidence="9">
    <location>
        <begin position="126"/>
        <end position="158"/>
    </location>
</feature>
<comment type="caution">
    <text evidence="10">The sequence shown here is derived from an EMBL/GenBank/DDBJ whole genome shotgun (WGS) entry which is preliminary data.</text>
</comment>
<evidence type="ECO:0000256" key="9">
    <source>
        <dbReference type="PROSITE-ProRule" id="PRU00023"/>
    </source>
</evidence>
<dbReference type="Pfam" id="PF12796">
    <property type="entry name" value="Ank_2"/>
    <property type="match status" value="2"/>
</dbReference>
<evidence type="ECO:0000256" key="8">
    <source>
        <dbReference type="ARBA" id="ARBA00078430"/>
    </source>
</evidence>
<feature type="repeat" description="ANK" evidence="9">
    <location>
        <begin position="82"/>
        <end position="114"/>
    </location>
</feature>
<dbReference type="PANTHER" id="PTHR24173:SF14">
    <property type="entry name" value="PROTEIN FEM-1 HOMOLOG C"/>
    <property type="match status" value="1"/>
</dbReference>
<reference evidence="10 11" key="1">
    <citation type="submission" date="2020-03" db="EMBL/GenBank/DDBJ databases">
        <title>Dissostichus mawsoni Genome sequencing and assembly.</title>
        <authorList>
            <person name="Park H."/>
        </authorList>
    </citation>
    <scope>NUCLEOTIDE SEQUENCE [LARGE SCALE GENOMIC DNA]</scope>
    <source>
        <strain evidence="10">DM0001</strain>
        <tissue evidence="10">Muscle</tissue>
    </source>
</reference>
<dbReference type="InterPro" id="IPR011990">
    <property type="entry name" value="TPR-like_helical_dom_sf"/>
</dbReference>
<keyword evidence="2" id="KW-0677">Repeat</keyword>
<evidence type="ECO:0000256" key="2">
    <source>
        <dbReference type="ARBA" id="ARBA00022737"/>
    </source>
</evidence>
<keyword evidence="4" id="KW-0802">TPR repeat</keyword>
<keyword evidence="3" id="KW-0833">Ubl conjugation pathway</keyword>
<dbReference type="PROSITE" id="PS50297">
    <property type="entry name" value="ANK_REP_REGION"/>
    <property type="match status" value="3"/>
</dbReference>
<evidence type="ECO:0000256" key="4">
    <source>
        <dbReference type="ARBA" id="ARBA00022803"/>
    </source>
</evidence>
<gene>
    <name evidence="10" type="ORF">F7725_012945</name>
</gene>
<name>A0A7J5YPW1_DISMA</name>
<dbReference type="OrthoDB" id="4429489at2759"/>
<evidence type="ECO:0000256" key="7">
    <source>
        <dbReference type="ARBA" id="ARBA00072195"/>
    </source>
</evidence>
<dbReference type="EMBL" id="JAAKFY010000010">
    <property type="protein sequence ID" value="KAF3851173.1"/>
    <property type="molecule type" value="Genomic_DNA"/>
</dbReference>
<dbReference type="SMART" id="SM00248">
    <property type="entry name" value="ANK"/>
    <property type="match status" value="5"/>
</dbReference>
<dbReference type="PROSITE" id="PS50088">
    <property type="entry name" value="ANK_REPEAT"/>
    <property type="match status" value="3"/>
</dbReference>
<feature type="repeat" description="ANK" evidence="9">
    <location>
        <begin position="40"/>
        <end position="62"/>
    </location>
</feature>
<dbReference type="GO" id="GO:0006511">
    <property type="term" value="P:ubiquitin-dependent protein catabolic process"/>
    <property type="evidence" value="ECO:0007669"/>
    <property type="project" value="TreeGrafter"/>
</dbReference>
<sequence length="319" mass="35222">MDLKTAVFNAARDGKLRLLQKLLENKDGHEVTKLMGDKTNGATPLLMASRYGHLDLVEYLLECCSAPVEVGGSVNFDGETIEGAPPLWAASAAGHLKVVQSLLGHGASVNSTTLTNSTPLRAACFDGNTALHDCAESGSLEIMRMLLQFGASMEQDGYGMTPLLSASVTGHTNIVDDLTTHQQTSPTERIDALELLGATFVDKKRDLLGALKYWKRAMDLRHLDSHCIVCKPEPKQLIMAYDYAREVTNGEELDGLISDPDEMRMQALLIRERILGPQHPDTSYYIRYRGAVYADSGNFERCINLWKYALDMQQSNLDR</sequence>
<dbReference type="AlphaFoldDB" id="A0A7J5YPW1"/>
<dbReference type="PANTHER" id="PTHR24173">
    <property type="entry name" value="ANKYRIN REPEAT CONTAINING"/>
    <property type="match status" value="1"/>
</dbReference>
<dbReference type="SUPFAM" id="SSF48403">
    <property type="entry name" value="Ankyrin repeat"/>
    <property type="match status" value="1"/>
</dbReference>
<evidence type="ECO:0000256" key="3">
    <source>
        <dbReference type="ARBA" id="ARBA00022786"/>
    </source>
</evidence>
<evidence type="ECO:0000313" key="10">
    <source>
        <dbReference type="EMBL" id="KAF3851173.1"/>
    </source>
</evidence>
<dbReference type="Proteomes" id="UP000518266">
    <property type="component" value="Unassembled WGS sequence"/>
</dbReference>
<dbReference type="GO" id="GO:0000151">
    <property type="term" value="C:ubiquitin ligase complex"/>
    <property type="evidence" value="ECO:0007669"/>
    <property type="project" value="TreeGrafter"/>
</dbReference>
<dbReference type="Gene3D" id="1.25.40.10">
    <property type="entry name" value="Tetratricopeptide repeat domain"/>
    <property type="match status" value="1"/>
</dbReference>